<dbReference type="VEuPathDB" id="FungiDB:FUN_020633"/>
<feature type="compositionally biased region" description="Low complexity" evidence="1">
    <location>
        <begin position="79"/>
        <end position="89"/>
    </location>
</feature>
<feature type="compositionally biased region" description="Low complexity" evidence="1">
    <location>
        <begin position="28"/>
        <end position="40"/>
    </location>
</feature>
<dbReference type="EMBL" id="LLXI01009590">
    <property type="protein sequence ID" value="PKY63271.1"/>
    <property type="molecule type" value="Genomic_DNA"/>
</dbReference>
<reference evidence="2 3" key="1">
    <citation type="submission" date="2015-10" db="EMBL/GenBank/DDBJ databases">
        <title>Genome analyses suggest a sexual origin of heterokaryosis in a supposedly ancient asexual fungus.</title>
        <authorList>
            <person name="Ropars J."/>
            <person name="Sedzielewska K."/>
            <person name="Noel J."/>
            <person name="Charron P."/>
            <person name="Farinelli L."/>
            <person name="Marton T."/>
            <person name="Kruger M."/>
            <person name="Pelin A."/>
            <person name="Brachmann A."/>
            <person name="Corradi N."/>
        </authorList>
    </citation>
    <scope>NUCLEOTIDE SEQUENCE [LARGE SCALE GENOMIC DNA]</scope>
    <source>
        <strain evidence="2 3">A4</strain>
    </source>
</reference>
<evidence type="ECO:0000256" key="1">
    <source>
        <dbReference type="SAM" id="MobiDB-lite"/>
    </source>
</evidence>
<protein>
    <submittedName>
        <fullName evidence="2">Uncharacterized protein</fullName>
    </submittedName>
</protein>
<evidence type="ECO:0000313" key="3">
    <source>
        <dbReference type="Proteomes" id="UP000234323"/>
    </source>
</evidence>
<feature type="region of interest" description="Disordered" evidence="1">
    <location>
        <begin position="1"/>
        <end position="147"/>
    </location>
</feature>
<evidence type="ECO:0000313" key="2">
    <source>
        <dbReference type="EMBL" id="PKY63271.1"/>
    </source>
</evidence>
<proteinExistence type="predicted"/>
<feature type="compositionally biased region" description="Basic and acidic residues" evidence="1">
    <location>
        <begin position="117"/>
        <end position="135"/>
    </location>
</feature>
<feature type="compositionally biased region" description="Low complexity" evidence="1">
    <location>
        <begin position="96"/>
        <end position="105"/>
    </location>
</feature>
<gene>
    <name evidence="2" type="ORF">RhiirA4_491613</name>
</gene>
<organism evidence="2 3">
    <name type="scientific">Rhizophagus irregularis</name>
    <dbReference type="NCBI Taxonomy" id="588596"/>
    <lineage>
        <taxon>Eukaryota</taxon>
        <taxon>Fungi</taxon>
        <taxon>Fungi incertae sedis</taxon>
        <taxon>Mucoromycota</taxon>
        <taxon>Glomeromycotina</taxon>
        <taxon>Glomeromycetes</taxon>
        <taxon>Glomerales</taxon>
        <taxon>Glomeraceae</taxon>
        <taxon>Rhizophagus</taxon>
    </lineage>
</organism>
<dbReference type="AlphaFoldDB" id="A0A2I1HWI8"/>
<comment type="caution">
    <text evidence="2">The sequence shown here is derived from an EMBL/GenBank/DDBJ whole genome shotgun (WGS) entry which is preliminary data.</text>
</comment>
<dbReference type="Proteomes" id="UP000234323">
    <property type="component" value="Unassembled WGS sequence"/>
</dbReference>
<sequence>MSPKGNKKAGGNPHGGPAKRQANKNKNKGSGSDASNSDNDQLINKNNPSKRTRTLNDNSMEEDYVADSAADVGGSNTTPPQQNNSDNISSPPPPKDSAAPSAPGSTNASGADASIHAPKDKETSPLDASPDKDIMETNDTDSSPITTPTITILRRDFQAAAAPNASMSLLKNILLIEQ</sequence>
<accession>A0A2I1HWI8</accession>
<dbReference type="VEuPathDB" id="FungiDB:RhiirFUN_009281"/>
<name>A0A2I1HWI8_9GLOM</name>
<keyword evidence="3" id="KW-1185">Reference proteome</keyword>